<evidence type="ECO:0000313" key="1">
    <source>
        <dbReference type="EMBL" id="ADY39496.1"/>
    </source>
</evidence>
<dbReference type="AlphaFoldDB" id="F1CIW5"/>
<keyword evidence="1" id="KW-0378">Hydrolase</keyword>
<feature type="non-terminal residue" evidence="1">
    <location>
        <position position="380"/>
    </location>
</feature>
<dbReference type="EMBL" id="HQ288071">
    <property type="protein sequence ID" value="ADY39496.1"/>
    <property type="molecule type" value="mRNA"/>
</dbReference>
<sequence>TFLKDLKNVLQGMPSLVVLPANNGQKLEFISDYHGEDHFLTRIGVGGIINIDKIEKAHRVLESIQAFHVHALRREQALKEIIDVTQIKNIEEDGKENENLYEIDINSYRPIQAIRNDHCISFVPLNQRYLDYHILQIMHHGVTVIHWDNDGQRSALCYLKLERNNATLTWCKPNWSSLRGSGYQDYTFNGNIEEPVSPGLLLKYECGEVVQNNLEEGYIDLWCVKEVATCEDTIDISTTSKRHGLEERSSQCIKLIFGINLADNRSLTFIAPKLEARNLYEGLSQIVGLLKQQYQLSDQRIHWLKERYLQLYFEDQACIGPTPAEAIKVFGGRKWTLGSLGSSSSSMDTSGFKRASSFGMGATKLRKKKSSSSLGAIKDS</sequence>
<proteinExistence type="evidence at transcript level"/>
<accession>F1CIW5</accession>
<dbReference type="GO" id="GO:0042132">
    <property type="term" value="F:fructose 1,6-bisphosphate 1-phosphatase activity"/>
    <property type="evidence" value="ECO:0007669"/>
    <property type="project" value="UniProtKB-EC"/>
</dbReference>
<organism evidence="1">
    <name type="scientific">Hottentotta judaicus</name>
    <name type="common">Black scorpion</name>
    <name type="synonym">Buthotus judaicus</name>
    <dbReference type="NCBI Taxonomy" id="6863"/>
    <lineage>
        <taxon>Eukaryota</taxon>
        <taxon>Metazoa</taxon>
        <taxon>Ecdysozoa</taxon>
        <taxon>Arthropoda</taxon>
        <taxon>Chelicerata</taxon>
        <taxon>Arachnida</taxon>
        <taxon>Scorpiones</taxon>
        <taxon>Buthida</taxon>
        <taxon>Buthoidea</taxon>
        <taxon>Buthidae</taxon>
        <taxon>Hottentotta</taxon>
    </lineage>
</organism>
<protein>
    <submittedName>
        <fullName evidence="1">Putative phospholipase C</fullName>
        <ecNumber evidence="1">3.1.3.11</ecNumber>
    </submittedName>
</protein>
<feature type="non-terminal residue" evidence="1">
    <location>
        <position position="1"/>
    </location>
</feature>
<name>F1CIW5_HOTJU</name>
<dbReference type="EC" id="3.1.3.11" evidence="1"/>
<reference evidence="1" key="1">
    <citation type="journal article" date="2011" name="Toxicon">
        <title>The tale of a resting gland: transcriptome of a replete venom gland from the scorpion Hottentotta judaicus.</title>
        <authorList>
            <person name="Morgenstern D."/>
            <person name="Rohde B.H."/>
            <person name="King G.F."/>
            <person name="Tal T."/>
            <person name="Sher D."/>
            <person name="Zlotkin E."/>
        </authorList>
    </citation>
    <scope>NUCLEOTIDE SEQUENCE</scope>
    <source>
        <tissue evidence="1">Telson</tissue>
    </source>
</reference>